<dbReference type="EMBL" id="JACSDY010000001">
    <property type="protein sequence ID" value="KAF7438859.1"/>
    <property type="molecule type" value="Genomic_DNA"/>
</dbReference>
<protein>
    <submittedName>
        <fullName evidence="1">Uncharacterized protein</fullName>
    </submittedName>
</protein>
<name>A0A834UH26_VESPE</name>
<reference evidence="1" key="1">
    <citation type="journal article" date="2020" name="G3 (Bethesda)">
        <title>High-Quality Assemblies for Three Invasive Social Wasps from the &lt;i&gt;Vespula&lt;/i&gt; Genus.</title>
        <authorList>
            <person name="Harrop T.W.R."/>
            <person name="Guhlin J."/>
            <person name="McLaughlin G.M."/>
            <person name="Permina E."/>
            <person name="Stockwell P."/>
            <person name="Gilligan J."/>
            <person name="Le Lec M.F."/>
            <person name="Gruber M.A.M."/>
            <person name="Quinn O."/>
            <person name="Lovegrove M."/>
            <person name="Duncan E.J."/>
            <person name="Remnant E.J."/>
            <person name="Van Eeckhoven J."/>
            <person name="Graham B."/>
            <person name="Knapp R.A."/>
            <person name="Langford K.W."/>
            <person name="Kronenberg Z."/>
            <person name="Press M.O."/>
            <person name="Eacker S.M."/>
            <person name="Wilson-Rankin E.E."/>
            <person name="Purcell J."/>
            <person name="Lester P.J."/>
            <person name="Dearden P.K."/>
        </authorList>
    </citation>
    <scope>NUCLEOTIDE SEQUENCE</scope>
    <source>
        <strain evidence="1">Volc-1</strain>
    </source>
</reference>
<evidence type="ECO:0000313" key="1">
    <source>
        <dbReference type="EMBL" id="KAF7438859.1"/>
    </source>
</evidence>
<gene>
    <name evidence="1" type="ORF">H0235_001250</name>
</gene>
<evidence type="ECO:0000313" key="2">
    <source>
        <dbReference type="Proteomes" id="UP000600918"/>
    </source>
</evidence>
<dbReference type="AlphaFoldDB" id="A0A834UH26"/>
<dbReference type="Proteomes" id="UP000600918">
    <property type="component" value="Unassembled WGS sequence"/>
</dbReference>
<sequence length="103" mass="12008">MEGFSEKCRALTDKSSYAVHLRQVHLRACWSENTVRLDVFHERICEGDYSHNARHKTQGETFLANTWAGRETLNKTGEKFYGRQIRAFNDHLLQRLLRINSAA</sequence>
<comment type="caution">
    <text evidence="1">The sequence shown here is derived from an EMBL/GenBank/DDBJ whole genome shotgun (WGS) entry which is preliminary data.</text>
</comment>
<keyword evidence="2" id="KW-1185">Reference proteome</keyword>
<proteinExistence type="predicted"/>
<organism evidence="1 2">
    <name type="scientific">Vespula pensylvanica</name>
    <name type="common">Western yellow jacket</name>
    <name type="synonym">Wasp</name>
    <dbReference type="NCBI Taxonomy" id="30213"/>
    <lineage>
        <taxon>Eukaryota</taxon>
        <taxon>Metazoa</taxon>
        <taxon>Ecdysozoa</taxon>
        <taxon>Arthropoda</taxon>
        <taxon>Hexapoda</taxon>
        <taxon>Insecta</taxon>
        <taxon>Pterygota</taxon>
        <taxon>Neoptera</taxon>
        <taxon>Endopterygota</taxon>
        <taxon>Hymenoptera</taxon>
        <taxon>Apocrita</taxon>
        <taxon>Aculeata</taxon>
        <taxon>Vespoidea</taxon>
        <taxon>Vespidae</taxon>
        <taxon>Vespinae</taxon>
        <taxon>Vespula</taxon>
    </lineage>
</organism>
<accession>A0A834UH26</accession>